<sequence length="105" mass="11216">MTMRAAPGTSPPPGDDDEPGDQPADEAVQVEAAESELRRLGLEEIRVRHHGDLARLEAPHRDLATMTSEPLRGEVLRAVRSAGFRSVAVDLEAVADDAATDPHDG</sequence>
<accession>A0ABW7XGB0</accession>
<name>A0ABW7XGB0_9MICO</name>
<evidence type="ECO:0000256" key="1">
    <source>
        <dbReference type="SAM" id="MobiDB-lite"/>
    </source>
</evidence>
<protein>
    <submittedName>
        <fullName evidence="2">Uncharacterized protein</fullName>
    </submittedName>
</protein>
<reference evidence="2 3" key="1">
    <citation type="submission" date="2024-10" db="EMBL/GenBank/DDBJ databases">
        <title>The Natural Products Discovery Center: Release of the First 8490 Sequenced Strains for Exploring Actinobacteria Biosynthetic Diversity.</title>
        <authorList>
            <person name="Kalkreuter E."/>
            <person name="Kautsar S.A."/>
            <person name="Yang D."/>
            <person name="Bader C.D."/>
            <person name="Teijaro C.N."/>
            <person name="Fluegel L."/>
            <person name="Davis C.M."/>
            <person name="Simpson J.R."/>
            <person name="Lauterbach L."/>
            <person name="Steele A.D."/>
            <person name="Gui C."/>
            <person name="Meng S."/>
            <person name="Li G."/>
            <person name="Viehrig K."/>
            <person name="Ye F."/>
            <person name="Su P."/>
            <person name="Kiefer A.F."/>
            <person name="Nichols A."/>
            <person name="Cepeda A.J."/>
            <person name="Yan W."/>
            <person name="Fan B."/>
            <person name="Jiang Y."/>
            <person name="Adhikari A."/>
            <person name="Zheng C.-J."/>
            <person name="Schuster L."/>
            <person name="Cowan T.M."/>
            <person name="Smanski M.J."/>
            <person name="Chevrette M.G."/>
            <person name="De Carvalho L.P.S."/>
            <person name="Shen B."/>
        </authorList>
    </citation>
    <scope>NUCLEOTIDE SEQUENCE [LARGE SCALE GENOMIC DNA]</scope>
    <source>
        <strain evidence="2 3">NPDC019481</strain>
    </source>
</reference>
<gene>
    <name evidence="2" type="ORF">ACH47X_06460</name>
</gene>
<dbReference type="Proteomes" id="UP001611580">
    <property type="component" value="Unassembled WGS sequence"/>
</dbReference>
<feature type="compositionally biased region" description="Acidic residues" evidence="1">
    <location>
        <begin position="14"/>
        <end position="24"/>
    </location>
</feature>
<organism evidence="2 3">
    <name type="scientific">Promicromonospora kroppenstedtii</name>
    <dbReference type="NCBI Taxonomy" id="440482"/>
    <lineage>
        <taxon>Bacteria</taxon>
        <taxon>Bacillati</taxon>
        <taxon>Actinomycetota</taxon>
        <taxon>Actinomycetes</taxon>
        <taxon>Micrococcales</taxon>
        <taxon>Promicromonosporaceae</taxon>
        <taxon>Promicromonospora</taxon>
    </lineage>
</organism>
<evidence type="ECO:0000313" key="2">
    <source>
        <dbReference type="EMBL" id="MFI2486534.1"/>
    </source>
</evidence>
<feature type="region of interest" description="Disordered" evidence="1">
    <location>
        <begin position="1"/>
        <end position="26"/>
    </location>
</feature>
<evidence type="ECO:0000313" key="3">
    <source>
        <dbReference type="Proteomes" id="UP001611580"/>
    </source>
</evidence>
<comment type="caution">
    <text evidence="2">The sequence shown here is derived from an EMBL/GenBank/DDBJ whole genome shotgun (WGS) entry which is preliminary data.</text>
</comment>
<proteinExistence type="predicted"/>
<dbReference type="EMBL" id="JBIRYI010000003">
    <property type="protein sequence ID" value="MFI2486534.1"/>
    <property type="molecule type" value="Genomic_DNA"/>
</dbReference>
<dbReference type="RefSeq" id="WP_142036913.1">
    <property type="nucleotide sequence ID" value="NZ_JBIRYI010000003.1"/>
</dbReference>
<keyword evidence="3" id="KW-1185">Reference proteome</keyword>